<proteinExistence type="predicted"/>
<evidence type="ECO:0000313" key="2">
    <source>
        <dbReference type="Proteomes" id="UP000324222"/>
    </source>
</evidence>
<dbReference type="EMBL" id="VSRR010017677">
    <property type="protein sequence ID" value="MPC60581.1"/>
    <property type="molecule type" value="Genomic_DNA"/>
</dbReference>
<comment type="caution">
    <text evidence="1">The sequence shown here is derived from an EMBL/GenBank/DDBJ whole genome shotgun (WGS) entry which is preliminary data.</text>
</comment>
<keyword evidence="2" id="KW-1185">Reference proteome</keyword>
<dbReference type="Proteomes" id="UP000324222">
    <property type="component" value="Unassembled WGS sequence"/>
</dbReference>
<gene>
    <name evidence="1" type="ORF">E2C01_054633</name>
</gene>
<protein>
    <submittedName>
        <fullName evidence="1">Uncharacterized protein</fullName>
    </submittedName>
</protein>
<dbReference type="AlphaFoldDB" id="A0A5B7GKE0"/>
<reference evidence="1 2" key="1">
    <citation type="submission" date="2019-05" db="EMBL/GenBank/DDBJ databases">
        <title>Another draft genome of Portunus trituberculatus and its Hox gene families provides insights of decapod evolution.</title>
        <authorList>
            <person name="Jeong J.-H."/>
            <person name="Song I."/>
            <person name="Kim S."/>
            <person name="Choi T."/>
            <person name="Kim D."/>
            <person name="Ryu S."/>
            <person name="Kim W."/>
        </authorList>
    </citation>
    <scope>NUCLEOTIDE SEQUENCE [LARGE SCALE GENOMIC DNA]</scope>
    <source>
        <tissue evidence="1">Muscle</tissue>
    </source>
</reference>
<accession>A0A5B7GKE0</accession>
<sequence length="143" mass="15840">MKKGGIHISRTFAFVGPTFPLLIRVNEGQQYSRRKKLEIVKHHEGGEDANFITRTELLPQSTVSTLIKQAASAKKVVETASTLMAKMLMRKREPIIEEMERLTWLQDGKGRLAVSGAGSYINKSVRAGTATPHANATHEIVTK</sequence>
<organism evidence="1 2">
    <name type="scientific">Portunus trituberculatus</name>
    <name type="common">Swimming crab</name>
    <name type="synonym">Neptunus trituberculatus</name>
    <dbReference type="NCBI Taxonomy" id="210409"/>
    <lineage>
        <taxon>Eukaryota</taxon>
        <taxon>Metazoa</taxon>
        <taxon>Ecdysozoa</taxon>
        <taxon>Arthropoda</taxon>
        <taxon>Crustacea</taxon>
        <taxon>Multicrustacea</taxon>
        <taxon>Malacostraca</taxon>
        <taxon>Eumalacostraca</taxon>
        <taxon>Eucarida</taxon>
        <taxon>Decapoda</taxon>
        <taxon>Pleocyemata</taxon>
        <taxon>Brachyura</taxon>
        <taxon>Eubrachyura</taxon>
        <taxon>Portunoidea</taxon>
        <taxon>Portunidae</taxon>
        <taxon>Portuninae</taxon>
        <taxon>Portunus</taxon>
    </lineage>
</organism>
<evidence type="ECO:0000313" key="1">
    <source>
        <dbReference type="EMBL" id="MPC60581.1"/>
    </source>
</evidence>
<name>A0A5B7GKE0_PORTR</name>